<dbReference type="SMART" id="SM00740">
    <property type="entry name" value="PASTA"/>
    <property type="match status" value="5"/>
</dbReference>
<keyword evidence="10" id="KW-0812">Transmembrane</keyword>
<dbReference type="GO" id="GO:0004674">
    <property type="term" value="F:protein serine/threonine kinase activity"/>
    <property type="evidence" value="ECO:0007669"/>
    <property type="project" value="UniProtKB-KW"/>
</dbReference>
<evidence type="ECO:0000256" key="5">
    <source>
        <dbReference type="ARBA" id="ARBA00022777"/>
    </source>
</evidence>
<dbReference type="EC" id="2.7.11.1" evidence="1"/>
<name>A0A9X1QRK6_9CORY</name>
<evidence type="ECO:0000256" key="7">
    <source>
        <dbReference type="ARBA" id="ARBA00047899"/>
    </source>
</evidence>
<dbReference type="PANTHER" id="PTHR43289">
    <property type="entry name" value="MITOGEN-ACTIVATED PROTEIN KINASE KINASE KINASE 20-RELATED"/>
    <property type="match status" value="1"/>
</dbReference>
<dbReference type="PROSITE" id="PS51178">
    <property type="entry name" value="PASTA"/>
    <property type="match status" value="3"/>
</dbReference>
<dbReference type="InterPro" id="IPR000719">
    <property type="entry name" value="Prot_kinase_dom"/>
</dbReference>
<dbReference type="Gene3D" id="3.30.200.20">
    <property type="entry name" value="Phosphorylase Kinase, domain 1"/>
    <property type="match status" value="1"/>
</dbReference>
<dbReference type="FunFam" id="1.10.510.10:FF:000021">
    <property type="entry name" value="Serine/threonine protein kinase"/>
    <property type="match status" value="1"/>
</dbReference>
<proteinExistence type="predicted"/>
<evidence type="ECO:0000256" key="8">
    <source>
        <dbReference type="ARBA" id="ARBA00048679"/>
    </source>
</evidence>
<evidence type="ECO:0000256" key="10">
    <source>
        <dbReference type="SAM" id="Phobius"/>
    </source>
</evidence>
<feature type="region of interest" description="Disordered" evidence="9">
    <location>
        <begin position="296"/>
        <end position="396"/>
    </location>
</feature>
<feature type="domain" description="PASTA" evidence="12">
    <location>
        <begin position="424"/>
        <end position="490"/>
    </location>
</feature>
<dbReference type="GO" id="GO:0005524">
    <property type="term" value="F:ATP binding"/>
    <property type="evidence" value="ECO:0007669"/>
    <property type="project" value="UniProtKB-KW"/>
</dbReference>
<accession>A0A9X1QRK6</accession>
<keyword evidence="4" id="KW-0547">Nucleotide-binding</keyword>
<comment type="catalytic activity">
    <reaction evidence="7">
        <text>L-threonyl-[protein] + ATP = O-phospho-L-threonyl-[protein] + ADP + H(+)</text>
        <dbReference type="Rhea" id="RHEA:46608"/>
        <dbReference type="Rhea" id="RHEA-COMP:11060"/>
        <dbReference type="Rhea" id="RHEA-COMP:11605"/>
        <dbReference type="ChEBI" id="CHEBI:15378"/>
        <dbReference type="ChEBI" id="CHEBI:30013"/>
        <dbReference type="ChEBI" id="CHEBI:30616"/>
        <dbReference type="ChEBI" id="CHEBI:61977"/>
        <dbReference type="ChEBI" id="CHEBI:456216"/>
        <dbReference type="EC" id="2.7.11.1"/>
    </reaction>
</comment>
<feature type="compositionally biased region" description="Low complexity" evidence="9">
    <location>
        <begin position="365"/>
        <end position="375"/>
    </location>
</feature>
<feature type="region of interest" description="Disordered" evidence="9">
    <location>
        <begin position="724"/>
        <end position="750"/>
    </location>
</feature>
<dbReference type="Gene3D" id="3.30.10.20">
    <property type="match status" value="5"/>
</dbReference>
<comment type="caution">
    <text evidence="13">The sequence shown here is derived from an EMBL/GenBank/DDBJ whole genome shotgun (WGS) entry which is preliminary data.</text>
</comment>
<dbReference type="Gene3D" id="1.10.510.10">
    <property type="entry name" value="Transferase(Phosphotransferase) domain 1"/>
    <property type="match status" value="1"/>
</dbReference>
<reference evidence="13" key="1">
    <citation type="submission" date="2022-01" db="EMBL/GenBank/DDBJ databases">
        <title>Corynebacterium sp. nov isolated from isolated from the feces of the greater white-fronted geese (Anser albifrons) at Poyang Lake, PR China.</title>
        <authorList>
            <person name="Liu Q."/>
        </authorList>
    </citation>
    <scope>NUCLEOTIDE SEQUENCE</scope>
    <source>
        <strain evidence="13">JCM 32435</strain>
    </source>
</reference>
<evidence type="ECO:0000313" key="13">
    <source>
        <dbReference type="EMBL" id="MCF4006269.1"/>
    </source>
</evidence>
<dbReference type="SMART" id="SM00220">
    <property type="entry name" value="S_TKc"/>
    <property type="match status" value="1"/>
</dbReference>
<evidence type="ECO:0000256" key="4">
    <source>
        <dbReference type="ARBA" id="ARBA00022741"/>
    </source>
</evidence>
<organism evidence="13 14">
    <name type="scientific">Corynebacterium uropygiale</name>
    <dbReference type="NCBI Taxonomy" id="1775911"/>
    <lineage>
        <taxon>Bacteria</taxon>
        <taxon>Bacillati</taxon>
        <taxon>Actinomycetota</taxon>
        <taxon>Actinomycetes</taxon>
        <taxon>Mycobacteriales</taxon>
        <taxon>Corynebacteriaceae</taxon>
        <taxon>Corynebacterium</taxon>
    </lineage>
</organism>
<feature type="domain" description="Protein kinase" evidence="11">
    <location>
        <begin position="14"/>
        <end position="268"/>
    </location>
</feature>
<dbReference type="SUPFAM" id="SSF56112">
    <property type="entry name" value="Protein kinase-like (PK-like)"/>
    <property type="match status" value="1"/>
</dbReference>
<keyword evidence="2" id="KW-0723">Serine/threonine-protein kinase</keyword>
<dbReference type="Proteomes" id="UP001139336">
    <property type="component" value="Unassembled WGS sequence"/>
</dbReference>
<feature type="transmembrane region" description="Helical" evidence="10">
    <location>
        <begin position="401"/>
        <end position="422"/>
    </location>
</feature>
<dbReference type="PROSITE" id="PS00108">
    <property type="entry name" value="PROTEIN_KINASE_ST"/>
    <property type="match status" value="1"/>
</dbReference>
<dbReference type="RefSeq" id="WP_236118084.1">
    <property type="nucleotide sequence ID" value="NZ_JAKGSI010000002.1"/>
</dbReference>
<dbReference type="PANTHER" id="PTHR43289:SF34">
    <property type="entry name" value="SERINE_THREONINE-PROTEIN KINASE YBDM-RELATED"/>
    <property type="match status" value="1"/>
</dbReference>
<dbReference type="InterPro" id="IPR005543">
    <property type="entry name" value="PASTA_dom"/>
</dbReference>
<evidence type="ECO:0000256" key="9">
    <source>
        <dbReference type="SAM" id="MobiDB-lite"/>
    </source>
</evidence>
<dbReference type="GO" id="GO:0045717">
    <property type="term" value="P:negative regulation of fatty acid biosynthetic process"/>
    <property type="evidence" value="ECO:0007669"/>
    <property type="project" value="UniProtKB-ARBA"/>
</dbReference>
<keyword evidence="3" id="KW-0808">Transferase</keyword>
<dbReference type="Pfam" id="PF00069">
    <property type="entry name" value="Pkinase"/>
    <property type="match status" value="1"/>
</dbReference>
<feature type="domain" description="PASTA" evidence="12">
    <location>
        <begin position="558"/>
        <end position="625"/>
    </location>
</feature>
<keyword evidence="6" id="KW-0067">ATP-binding</keyword>
<evidence type="ECO:0000259" key="12">
    <source>
        <dbReference type="PROSITE" id="PS51178"/>
    </source>
</evidence>
<keyword evidence="10" id="KW-0472">Membrane</keyword>
<dbReference type="CDD" id="cd14014">
    <property type="entry name" value="STKc_PknB_like"/>
    <property type="match status" value="1"/>
</dbReference>
<dbReference type="FunFam" id="3.30.200.20:FF:000035">
    <property type="entry name" value="Serine/threonine protein kinase Stk1"/>
    <property type="match status" value="1"/>
</dbReference>
<evidence type="ECO:0000313" key="14">
    <source>
        <dbReference type="Proteomes" id="UP001139336"/>
    </source>
</evidence>
<gene>
    <name evidence="13" type="primary">pknB</name>
    <name evidence="13" type="ORF">L1O03_03630</name>
</gene>
<keyword evidence="10" id="KW-1133">Transmembrane helix</keyword>
<evidence type="ECO:0000259" key="11">
    <source>
        <dbReference type="PROSITE" id="PS50011"/>
    </source>
</evidence>
<dbReference type="Pfam" id="PF03793">
    <property type="entry name" value="PASTA"/>
    <property type="match status" value="5"/>
</dbReference>
<dbReference type="PROSITE" id="PS50011">
    <property type="entry name" value="PROTEIN_KINASE_DOM"/>
    <property type="match status" value="1"/>
</dbReference>
<evidence type="ECO:0000256" key="3">
    <source>
        <dbReference type="ARBA" id="ARBA00022679"/>
    </source>
</evidence>
<keyword evidence="14" id="KW-1185">Reference proteome</keyword>
<dbReference type="InterPro" id="IPR011009">
    <property type="entry name" value="Kinase-like_dom_sf"/>
</dbReference>
<dbReference type="EMBL" id="JAKGSI010000002">
    <property type="protein sequence ID" value="MCF4006269.1"/>
    <property type="molecule type" value="Genomic_DNA"/>
</dbReference>
<feature type="domain" description="PASTA" evidence="12">
    <location>
        <begin position="690"/>
        <end position="750"/>
    </location>
</feature>
<keyword evidence="5 13" id="KW-0418">Kinase</keyword>
<evidence type="ECO:0000256" key="1">
    <source>
        <dbReference type="ARBA" id="ARBA00012513"/>
    </source>
</evidence>
<sequence length="750" mass="79825">MAELNVGEILEARYRIDRPIARGGMSTVYRAVDLRLARAVALKVMDQRFAADPVFRSRFRREARAMAQLSHPNLVNVYDFGSDGDHIFLVMELITGGTLRELLAESGPLPPFAAAAVMRALLTGLSAAHDAGMVHRDIKPDNVLINGNHAVKLADFGLVRAASQSTETGKIVGTVSYLSPEQVTGEEITPASDVYSAGILFFELLTGRTPFRGESQLDHAYQRLTEDVPSPSSLIEGVPHLIDELVATATARDPEQRFTDAEEFLAALDDVSRELNFPSYYVPIPHNSAAHRAAEIPPDTTGVAGPLEPTSILASEGRDDSDGLTEVIRTTRMEDPRRPWDSPTEEDGQTSILPSGQPAPPPTPAAAAAPGPQRTPARRDADRTPTPPPSAPVSNRSRTSLIAWIVCVVILTAAIALGGWWFGSGRYGEIPQVIGMTQEEATARIEQAGFSTSIREVYRDDVASAQVAGTEPAGGDKQVRGRAVTILVSRGQPTIPPIPEDRSPDAYRQALADHSLSYEQAEAEHSDDVPEGKIVRVDPSPGQVVKVDSAVHVHLSKGPAPVHVPDLKGVSVDKAREILEKAGLTLGDVHEKFDSDVAGGDVISSEPGKDTSLARGSKVSVTVSSAVEIPDILGMSRDQAAAELTSAGIGVRSVEVAGGTVADAADTVVEVSPSPGKLLDPADAWVVLKTPEKVRVPRVLGSAVKDARDSLRIAGLGIKTDDEDGDLVYRQSPRPGKEVDPGTAIKVDAF</sequence>
<dbReference type="CDD" id="cd06577">
    <property type="entry name" value="PASTA_pknB"/>
    <property type="match status" value="5"/>
</dbReference>
<protein>
    <recommendedName>
        <fullName evidence="1">non-specific serine/threonine protein kinase</fullName>
        <ecNumber evidence="1">2.7.11.1</ecNumber>
    </recommendedName>
</protein>
<dbReference type="AlphaFoldDB" id="A0A9X1QRK6"/>
<feature type="compositionally biased region" description="Basic and acidic residues" evidence="9">
    <location>
        <begin position="329"/>
        <end position="340"/>
    </location>
</feature>
<dbReference type="NCBIfam" id="NF033483">
    <property type="entry name" value="PknB_PASTA_kin"/>
    <property type="match status" value="1"/>
</dbReference>
<evidence type="ECO:0000256" key="6">
    <source>
        <dbReference type="ARBA" id="ARBA00022840"/>
    </source>
</evidence>
<dbReference type="SUPFAM" id="SSF54184">
    <property type="entry name" value="Penicillin-binding protein 2x (pbp-2x), c-terminal domain"/>
    <property type="match status" value="1"/>
</dbReference>
<comment type="catalytic activity">
    <reaction evidence="8">
        <text>L-seryl-[protein] + ATP = O-phospho-L-seryl-[protein] + ADP + H(+)</text>
        <dbReference type="Rhea" id="RHEA:17989"/>
        <dbReference type="Rhea" id="RHEA-COMP:9863"/>
        <dbReference type="Rhea" id="RHEA-COMP:11604"/>
        <dbReference type="ChEBI" id="CHEBI:15378"/>
        <dbReference type="ChEBI" id="CHEBI:29999"/>
        <dbReference type="ChEBI" id="CHEBI:30616"/>
        <dbReference type="ChEBI" id="CHEBI:83421"/>
        <dbReference type="ChEBI" id="CHEBI:456216"/>
        <dbReference type="EC" id="2.7.11.1"/>
    </reaction>
</comment>
<dbReference type="InterPro" id="IPR008271">
    <property type="entry name" value="Ser/Thr_kinase_AS"/>
</dbReference>
<evidence type="ECO:0000256" key="2">
    <source>
        <dbReference type="ARBA" id="ARBA00022527"/>
    </source>
</evidence>